<dbReference type="GO" id="GO:0016740">
    <property type="term" value="F:transferase activity"/>
    <property type="evidence" value="ECO:0007669"/>
    <property type="project" value="UniProtKB-KW"/>
</dbReference>
<dbReference type="STRING" id="1114924.SAMN05216258_110259"/>
<dbReference type="RefSeq" id="WP_092863696.1">
    <property type="nucleotide sequence ID" value="NZ_FOQH01000010.1"/>
</dbReference>
<dbReference type="PANTHER" id="PTHR11895">
    <property type="entry name" value="TRANSAMIDASE"/>
    <property type="match status" value="1"/>
</dbReference>
<dbReference type="SUPFAM" id="SSF75304">
    <property type="entry name" value="Amidase signature (AS) enzymes"/>
    <property type="match status" value="1"/>
</dbReference>
<dbReference type="Pfam" id="PF01425">
    <property type="entry name" value="Amidase"/>
    <property type="match status" value="1"/>
</dbReference>
<accession>A0A1I3M140</accession>
<proteinExistence type="predicted"/>
<dbReference type="AlphaFoldDB" id="A0A1I3M140"/>
<name>A0A1I3M140_9RHOB</name>
<feature type="domain" description="Amidase" evidence="2">
    <location>
        <begin position="33"/>
        <end position="414"/>
    </location>
</feature>
<feature type="compositionally biased region" description="Polar residues" evidence="1">
    <location>
        <begin position="131"/>
        <end position="146"/>
    </location>
</feature>
<protein>
    <submittedName>
        <fullName evidence="3">Asp-tRNAAsn/Glu-tRNAGln amidotransferase A subunit</fullName>
    </submittedName>
</protein>
<gene>
    <name evidence="3" type="ORF">SAMN05216258_110259</name>
</gene>
<keyword evidence="4" id="KW-1185">Reference proteome</keyword>
<sequence length="425" mass="43180">MTRPAPFDRADAAPGVVEIRDAVRAGRARPQAAVEACLARIAARDVAVRAFVEVGAEAALAAAGTAPTDGPLAGVPFAVKDVLDVAGLPTRMGSRAGDPRPAARDAGCVGLARLAGAIPLGKTVTAEFAGTQPTPVLNPRATSRTPGGSSSGSAAAVADGMVPLALGTQTGGSVLRPAAFCGIVGFKPSFGLYPVAGMKPAAHSFDTVGILTRSVADAAAAHAALVSDAEAEAAGAPTLGLFASHLQETVEPETQAAFDAALSRLSAAGARIVPVAPPPGFDRITEHRATINAYERARDLAGEWRAARDRLSDETLAVCERGFAIPAADYLAAREAVDAFRERCAGLLSGVDALATPTAPGPAPEGHAWAGDPRLQELWTLLHLPSLSLPMPAGAPAPLGLQLIGPRYRDRALLSTALWAEAALA</sequence>
<reference evidence="3 4" key="1">
    <citation type="submission" date="2016-10" db="EMBL/GenBank/DDBJ databases">
        <authorList>
            <person name="de Groot N.N."/>
        </authorList>
    </citation>
    <scope>NUCLEOTIDE SEQUENCE [LARGE SCALE GENOMIC DNA]</scope>
    <source>
        <strain evidence="3 4">CGMCC 1.11030</strain>
    </source>
</reference>
<dbReference type="Gene3D" id="3.90.1300.10">
    <property type="entry name" value="Amidase signature (AS) domain"/>
    <property type="match status" value="1"/>
</dbReference>
<keyword evidence="3" id="KW-0808">Transferase</keyword>
<dbReference type="InterPro" id="IPR036928">
    <property type="entry name" value="AS_sf"/>
</dbReference>
<organism evidence="3 4">
    <name type="scientific">Albimonas pacifica</name>
    <dbReference type="NCBI Taxonomy" id="1114924"/>
    <lineage>
        <taxon>Bacteria</taxon>
        <taxon>Pseudomonadati</taxon>
        <taxon>Pseudomonadota</taxon>
        <taxon>Alphaproteobacteria</taxon>
        <taxon>Rhodobacterales</taxon>
        <taxon>Paracoccaceae</taxon>
        <taxon>Albimonas</taxon>
    </lineage>
</organism>
<evidence type="ECO:0000256" key="1">
    <source>
        <dbReference type="SAM" id="MobiDB-lite"/>
    </source>
</evidence>
<dbReference type="Proteomes" id="UP000199377">
    <property type="component" value="Unassembled WGS sequence"/>
</dbReference>
<dbReference type="PANTHER" id="PTHR11895:SF151">
    <property type="entry name" value="GLUTAMYL-TRNA(GLN) AMIDOTRANSFERASE SUBUNIT A"/>
    <property type="match status" value="1"/>
</dbReference>
<dbReference type="EMBL" id="FOQH01000010">
    <property type="protein sequence ID" value="SFI90510.1"/>
    <property type="molecule type" value="Genomic_DNA"/>
</dbReference>
<evidence type="ECO:0000313" key="3">
    <source>
        <dbReference type="EMBL" id="SFI90510.1"/>
    </source>
</evidence>
<dbReference type="OrthoDB" id="9777859at2"/>
<evidence type="ECO:0000313" key="4">
    <source>
        <dbReference type="Proteomes" id="UP000199377"/>
    </source>
</evidence>
<dbReference type="InterPro" id="IPR000120">
    <property type="entry name" value="Amidase"/>
</dbReference>
<feature type="region of interest" description="Disordered" evidence="1">
    <location>
        <begin position="131"/>
        <end position="154"/>
    </location>
</feature>
<evidence type="ECO:0000259" key="2">
    <source>
        <dbReference type="Pfam" id="PF01425"/>
    </source>
</evidence>
<dbReference type="InterPro" id="IPR023631">
    <property type="entry name" value="Amidase_dom"/>
</dbReference>